<comment type="pathway">
    <text evidence="2">Plant hormone metabolism; auxin biosynthesis.</text>
</comment>
<evidence type="ECO:0000256" key="1">
    <source>
        <dbReference type="ARBA" id="ARBA00001974"/>
    </source>
</evidence>
<keyword evidence="6" id="KW-0521">NADP</keyword>
<dbReference type="EC" id="1.14.13.168" evidence="9"/>
<evidence type="ECO:0000256" key="3">
    <source>
        <dbReference type="ARBA" id="ARBA00009183"/>
    </source>
</evidence>
<evidence type="ECO:0000313" key="11">
    <source>
        <dbReference type="EMBL" id="KAB1227217.1"/>
    </source>
</evidence>
<comment type="cofactor">
    <cofactor evidence="1">
        <name>FAD</name>
        <dbReference type="ChEBI" id="CHEBI:57692"/>
    </cofactor>
</comment>
<dbReference type="InterPro" id="IPR036188">
    <property type="entry name" value="FAD/NAD-bd_sf"/>
</dbReference>
<accession>A0A6A1WU03</accession>
<keyword evidence="8" id="KW-0073">Auxin biosynthesis</keyword>
<dbReference type="GO" id="GO:0103075">
    <property type="term" value="F:indole-3-pyruvate monooxygenase activity"/>
    <property type="evidence" value="ECO:0007669"/>
    <property type="project" value="UniProtKB-EC"/>
</dbReference>
<keyword evidence="12" id="KW-1185">Reference proteome</keyword>
<evidence type="ECO:0000256" key="8">
    <source>
        <dbReference type="ARBA" id="ARBA00023070"/>
    </source>
</evidence>
<dbReference type="PANTHER" id="PTHR43539:SF9">
    <property type="entry name" value="INDOLE-3-PYRUVATE MONOOXYGENASE YUCCA11-RELATED"/>
    <property type="match status" value="1"/>
</dbReference>
<dbReference type="AlphaFoldDB" id="A0A6A1WU03"/>
<dbReference type="PANTHER" id="PTHR43539">
    <property type="entry name" value="FLAVIN-BINDING MONOOXYGENASE-LIKE PROTEIN (AFU_ORTHOLOGUE AFUA_4G09220)"/>
    <property type="match status" value="1"/>
</dbReference>
<proteinExistence type="inferred from homology"/>
<keyword evidence="5" id="KW-0274">FAD</keyword>
<gene>
    <name evidence="11" type="ORF">CJ030_MR1G022637</name>
</gene>
<dbReference type="SUPFAM" id="SSF51905">
    <property type="entry name" value="FAD/NAD(P)-binding domain"/>
    <property type="match status" value="1"/>
</dbReference>
<keyword evidence="7" id="KW-0560">Oxidoreductase</keyword>
<comment type="caution">
    <text evidence="11">The sequence shown here is derived from an EMBL/GenBank/DDBJ whole genome shotgun (WGS) entry which is preliminary data.</text>
</comment>
<keyword evidence="11" id="KW-0503">Monooxygenase</keyword>
<dbReference type="Gene3D" id="3.50.50.60">
    <property type="entry name" value="FAD/NAD(P)-binding domain"/>
    <property type="match status" value="1"/>
</dbReference>
<reference evidence="11 12" key="1">
    <citation type="journal article" date="2019" name="Plant Biotechnol. J.">
        <title>The red bayberry genome and genetic basis of sex determination.</title>
        <authorList>
            <person name="Jia H.M."/>
            <person name="Jia H.J."/>
            <person name="Cai Q.L."/>
            <person name="Wang Y."/>
            <person name="Zhao H.B."/>
            <person name="Yang W.F."/>
            <person name="Wang G.Y."/>
            <person name="Li Y.H."/>
            <person name="Zhan D.L."/>
            <person name="Shen Y.T."/>
            <person name="Niu Q.F."/>
            <person name="Chang L."/>
            <person name="Qiu J."/>
            <person name="Zhao L."/>
            <person name="Xie H.B."/>
            <person name="Fu W.Y."/>
            <person name="Jin J."/>
            <person name="Li X.W."/>
            <person name="Jiao Y."/>
            <person name="Zhou C.C."/>
            <person name="Tu T."/>
            <person name="Chai C.Y."/>
            <person name="Gao J.L."/>
            <person name="Fan L.J."/>
            <person name="van de Weg E."/>
            <person name="Wang J.Y."/>
            <person name="Gao Z.S."/>
        </authorList>
    </citation>
    <scope>NUCLEOTIDE SEQUENCE [LARGE SCALE GENOMIC DNA]</scope>
    <source>
        <tissue evidence="11">Leaves</tissue>
    </source>
</reference>
<comment type="similarity">
    <text evidence="3">Belongs to the FMO family.</text>
</comment>
<dbReference type="Proteomes" id="UP000516437">
    <property type="component" value="Chromosome 1"/>
</dbReference>
<protein>
    <recommendedName>
        <fullName evidence="9">indole-3-pyruvate monooxygenase</fullName>
        <ecNumber evidence="9">1.14.13.168</ecNumber>
    </recommendedName>
</protein>
<dbReference type="GO" id="GO:0050660">
    <property type="term" value="F:flavin adenine dinucleotide binding"/>
    <property type="evidence" value="ECO:0007669"/>
    <property type="project" value="TreeGrafter"/>
</dbReference>
<evidence type="ECO:0000313" key="12">
    <source>
        <dbReference type="Proteomes" id="UP000516437"/>
    </source>
</evidence>
<evidence type="ECO:0000256" key="7">
    <source>
        <dbReference type="ARBA" id="ARBA00023002"/>
    </source>
</evidence>
<keyword evidence="11" id="KW-0670">Pyruvate</keyword>
<evidence type="ECO:0000256" key="4">
    <source>
        <dbReference type="ARBA" id="ARBA00022630"/>
    </source>
</evidence>
<evidence type="ECO:0000256" key="2">
    <source>
        <dbReference type="ARBA" id="ARBA00004814"/>
    </source>
</evidence>
<dbReference type="InterPro" id="IPR050982">
    <property type="entry name" value="Auxin_biosynth/cation_transpt"/>
</dbReference>
<name>A0A6A1WU03_9ROSI</name>
<dbReference type="EMBL" id="RXIC02000019">
    <property type="protein sequence ID" value="KAB1227217.1"/>
    <property type="molecule type" value="Genomic_DNA"/>
</dbReference>
<comment type="catalytic activity">
    <reaction evidence="10">
        <text>indole-3-pyruvate + NADPH + O2 + H(+) = (indol-3-yl)acetate + CO2 + NADP(+) + H2O</text>
        <dbReference type="Rhea" id="RHEA:34331"/>
        <dbReference type="ChEBI" id="CHEBI:15377"/>
        <dbReference type="ChEBI" id="CHEBI:15378"/>
        <dbReference type="ChEBI" id="CHEBI:15379"/>
        <dbReference type="ChEBI" id="CHEBI:16526"/>
        <dbReference type="ChEBI" id="CHEBI:17640"/>
        <dbReference type="ChEBI" id="CHEBI:30854"/>
        <dbReference type="ChEBI" id="CHEBI:57783"/>
        <dbReference type="ChEBI" id="CHEBI:58349"/>
        <dbReference type="EC" id="1.14.13.168"/>
    </reaction>
</comment>
<evidence type="ECO:0000256" key="6">
    <source>
        <dbReference type="ARBA" id="ARBA00022857"/>
    </source>
</evidence>
<dbReference type="OrthoDB" id="1291516at2759"/>
<keyword evidence="4" id="KW-0285">Flavoprotein</keyword>
<organism evidence="11 12">
    <name type="scientific">Morella rubra</name>
    <name type="common">Chinese bayberry</name>
    <dbReference type="NCBI Taxonomy" id="262757"/>
    <lineage>
        <taxon>Eukaryota</taxon>
        <taxon>Viridiplantae</taxon>
        <taxon>Streptophyta</taxon>
        <taxon>Embryophyta</taxon>
        <taxon>Tracheophyta</taxon>
        <taxon>Spermatophyta</taxon>
        <taxon>Magnoliopsida</taxon>
        <taxon>eudicotyledons</taxon>
        <taxon>Gunneridae</taxon>
        <taxon>Pentapetalae</taxon>
        <taxon>rosids</taxon>
        <taxon>fabids</taxon>
        <taxon>Fagales</taxon>
        <taxon>Myricaceae</taxon>
        <taxon>Morella</taxon>
    </lineage>
</organism>
<dbReference type="GO" id="GO:0009851">
    <property type="term" value="P:auxin biosynthetic process"/>
    <property type="evidence" value="ECO:0007669"/>
    <property type="project" value="UniProtKB-KW"/>
</dbReference>
<sequence length="128" mass="14406">MGLGLPLFTLVRPDLRWVRQVVSEISSMKNKVLFKINGTEEKFDAIVFATGNRPAKKWLKGMPKDGFPEHWKGKKWLYCAGFSRRGLYGVSMDATAIANDINQVIIAVTQDVHDLQIHVACVNPEVVH</sequence>
<evidence type="ECO:0000256" key="10">
    <source>
        <dbReference type="ARBA" id="ARBA00047707"/>
    </source>
</evidence>
<evidence type="ECO:0000256" key="5">
    <source>
        <dbReference type="ARBA" id="ARBA00022827"/>
    </source>
</evidence>
<evidence type="ECO:0000256" key="9">
    <source>
        <dbReference type="ARBA" id="ARBA00039148"/>
    </source>
</evidence>